<sequence length="180" mass="19738">MRNTSVLCSVMLAVSFSTALTVNPTERSNELVRRTQLSHGTSLPFGKIDNLSWQFSVLSRDDGGPIITLDAVTDGQLGPRIMIKNGIATSRVALLSALDRFTDRTTVHFTFGPKESLKYVIKDAADESVQQVKRAVKVARVIKFGTYRLAVDGMTKSLASTGDFVDEIKSSKDRAVRVNE</sequence>
<feature type="chain" id="PRO_5040371545" evidence="1">
    <location>
        <begin position="20"/>
        <end position="180"/>
    </location>
</feature>
<comment type="caution">
    <text evidence="2">The sequence shown here is derived from an EMBL/GenBank/DDBJ whole genome shotgun (WGS) entry which is preliminary data.</text>
</comment>
<reference evidence="2" key="1">
    <citation type="submission" date="2020-11" db="EMBL/GenBank/DDBJ databases">
        <title>Adaptations for nitrogen fixation in a non-lichenized fungal sporocarp promotes dispersal by wood-feeding termites.</title>
        <authorList>
            <consortium name="DOE Joint Genome Institute"/>
            <person name="Koch R.A."/>
            <person name="Yoon G."/>
            <person name="Arayal U."/>
            <person name="Lail K."/>
            <person name="Amirebrahimi M."/>
            <person name="Labutti K."/>
            <person name="Lipzen A."/>
            <person name="Riley R."/>
            <person name="Barry K."/>
            <person name="Henrissat B."/>
            <person name="Grigoriev I.V."/>
            <person name="Herr J.R."/>
            <person name="Aime M.C."/>
        </authorList>
    </citation>
    <scope>NUCLEOTIDE SEQUENCE</scope>
    <source>
        <strain evidence="2">MCA 3950</strain>
    </source>
</reference>
<feature type="signal peptide" evidence="1">
    <location>
        <begin position="1"/>
        <end position="19"/>
    </location>
</feature>
<proteinExistence type="predicted"/>
<dbReference type="OrthoDB" id="2538281at2759"/>
<accession>A0A9P7VN34</accession>
<keyword evidence="1" id="KW-0732">Signal</keyword>
<dbReference type="AlphaFoldDB" id="A0A9P7VN34"/>
<evidence type="ECO:0000313" key="3">
    <source>
        <dbReference type="Proteomes" id="UP000812287"/>
    </source>
</evidence>
<dbReference type="GeneID" id="66099729"/>
<gene>
    <name evidence="2" type="ORF">BT62DRAFT_1008430</name>
</gene>
<dbReference type="EMBL" id="MU250541">
    <property type="protein sequence ID" value="KAG7444226.1"/>
    <property type="molecule type" value="Genomic_DNA"/>
</dbReference>
<evidence type="ECO:0000256" key="1">
    <source>
        <dbReference type="SAM" id="SignalP"/>
    </source>
</evidence>
<name>A0A9P7VN34_9AGAR</name>
<keyword evidence="3" id="KW-1185">Reference proteome</keyword>
<dbReference type="Proteomes" id="UP000812287">
    <property type="component" value="Unassembled WGS sequence"/>
</dbReference>
<protein>
    <submittedName>
        <fullName evidence="2">Uncharacterized protein</fullName>
    </submittedName>
</protein>
<organism evidence="2 3">
    <name type="scientific">Guyanagaster necrorhizus</name>
    <dbReference type="NCBI Taxonomy" id="856835"/>
    <lineage>
        <taxon>Eukaryota</taxon>
        <taxon>Fungi</taxon>
        <taxon>Dikarya</taxon>
        <taxon>Basidiomycota</taxon>
        <taxon>Agaricomycotina</taxon>
        <taxon>Agaricomycetes</taxon>
        <taxon>Agaricomycetidae</taxon>
        <taxon>Agaricales</taxon>
        <taxon>Marasmiineae</taxon>
        <taxon>Physalacriaceae</taxon>
        <taxon>Guyanagaster</taxon>
    </lineage>
</organism>
<evidence type="ECO:0000313" key="2">
    <source>
        <dbReference type="EMBL" id="KAG7444226.1"/>
    </source>
</evidence>
<dbReference type="RefSeq" id="XP_043037726.1">
    <property type="nucleotide sequence ID" value="XM_043177442.1"/>
</dbReference>